<dbReference type="VEuPathDB" id="PlasmoDB:PmUG01_03018000"/>
<evidence type="ECO:0000313" key="2">
    <source>
        <dbReference type="Proteomes" id="UP000219799"/>
    </source>
</evidence>
<dbReference type="EMBL" id="LT594491">
    <property type="protein sequence ID" value="SBT70366.1"/>
    <property type="molecule type" value="Genomic_DNA"/>
</dbReference>
<sequence>MKEYENLEFLKKKFSPLLYIFRKDDENEIKKYLKKCTFAAIIKKYKSSCSSNEYENTMKPRPSIFMKNLFPNYFENPTHVFNKFYGNDISEKGKFLSTKDAQRNSEVITYSHNSILNKNILNSKYFPHILNNNVVRCAEDEDLDLDELEKEYIVVKKVYSFVQEGPSFYMYIY</sequence>
<protein>
    <submittedName>
        <fullName evidence="1">Uncharacterized protein</fullName>
    </submittedName>
</protein>
<reference evidence="1 2" key="1">
    <citation type="submission" date="2016-06" db="EMBL/GenBank/DDBJ databases">
        <authorList>
            <consortium name="Pathogen Informatics"/>
        </authorList>
    </citation>
    <scope>NUCLEOTIDE SEQUENCE [LARGE SCALE GENOMIC DNA]</scope>
    <source>
        <strain evidence="1">PmlGA01</strain>
    </source>
</reference>
<gene>
    <name evidence="1" type="primary">PmlGA01_030009700</name>
    <name evidence="1" type="ORF">PMLGA01_030009700</name>
</gene>
<proteinExistence type="predicted"/>
<dbReference type="Proteomes" id="UP000219799">
    <property type="component" value="Chromosome 3"/>
</dbReference>
<name>A0A1C3KA55_PLAMA</name>
<organism evidence="1 2">
    <name type="scientific">Plasmodium malariae</name>
    <dbReference type="NCBI Taxonomy" id="5858"/>
    <lineage>
        <taxon>Eukaryota</taxon>
        <taxon>Sar</taxon>
        <taxon>Alveolata</taxon>
        <taxon>Apicomplexa</taxon>
        <taxon>Aconoidasida</taxon>
        <taxon>Haemosporida</taxon>
        <taxon>Plasmodiidae</taxon>
        <taxon>Plasmodium</taxon>
        <taxon>Plasmodium (Plasmodium)</taxon>
    </lineage>
</organism>
<evidence type="ECO:0000313" key="1">
    <source>
        <dbReference type="EMBL" id="SBT70366.1"/>
    </source>
</evidence>
<accession>A0A1C3KA55</accession>
<dbReference type="AlphaFoldDB" id="A0A1C3KA55"/>